<dbReference type="Proteomes" id="UP001595799">
    <property type="component" value="Unassembled WGS sequence"/>
</dbReference>
<feature type="transmembrane region" description="Helical" evidence="9">
    <location>
        <begin position="438"/>
        <end position="459"/>
    </location>
</feature>
<dbReference type="SUPFAM" id="SSF82693">
    <property type="entry name" value="Multidrug efflux transporter AcrB pore domain, PN1, PN2, PC1 and PC2 subdomains"/>
    <property type="match status" value="3"/>
</dbReference>
<dbReference type="InterPro" id="IPR004764">
    <property type="entry name" value="MdtF-like"/>
</dbReference>
<evidence type="ECO:0000256" key="8">
    <source>
        <dbReference type="ARBA" id="ARBA00023136"/>
    </source>
</evidence>
<evidence type="ECO:0000256" key="1">
    <source>
        <dbReference type="ARBA" id="ARBA00004429"/>
    </source>
</evidence>
<evidence type="ECO:0000259" key="10">
    <source>
        <dbReference type="PROSITE" id="PS50156"/>
    </source>
</evidence>
<feature type="transmembrane region" description="Helical" evidence="9">
    <location>
        <begin position="921"/>
        <end position="946"/>
    </location>
</feature>
<dbReference type="InterPro" id="IPR001036">
    <property type="entry name" value="Acrflvin-R"/>
</dbReference>
<evidence type="ECO:0000313" key="12">
    <source>
        <dbReference type="Proteomes" id="UP001595799"/>
    </source>
</evidence>
<dbReference type="Gene3D" id="3.30.70.1430">
    <property type="entry name" value="Multidrug efflux transporter AcrB pore domain"/>
    <property type="match status" value="2"/>
</dbReference>
<sequence>MLRFFIDRPIFAAVISIIILLAGLAAMRILPIEQYPNVVPPQVVVEASYPGASSKVIADSVAAPLEQEINGVEDMIYMESTNTDSGRMSLTVTFDIGTDPDQATINVNNRVQAALSRLPQSVRDQGVRVEARSSNILMVPVLYSPEGTHDPLFISNYGLLNIIDELVRIPGVGNASLFGAQDYSMRIWLRPDKLAQYDLTPSDVAAAIREQNSQFAAGRLGAEPAPEDQAFTYTITTQGQLVEPQEFEDIILRSEEDGSVLRLGDVARAQLGAQDYAFSATYNGQSAVPLGVYLQPGANALETAEAVRATMDELAERFPEDMTYSVPYDTTQFVEISIQEVVVTLLIAVGLVVLVTFMFLQHLRATLIPVTAIPVSLIGTFVGMQALGFSINLLTLFGLVLAIGIVVDNAIIVLENVDRLIVEKGMKAREASIETMKQVAGAVVSSTLVLVAVFAPVSFLGGMTGVLYRQFAVTIAISVVVSGVVALTLTPAMCALLLDKQSHEPPRFFRYFNAGFERLTNGFGRAVDWVLKHAVLGVLVFVLVCGGALFMFERLPTGLVPQEDQGVALVAYQLPPVAALGRTEQVRDELSERLLAMPEIEDYTSFAGYDIIASSQRTSAGVGFANLSDWDERQGPGQDAQSLVGRIMGRGAQIPEAQVISFVLPPIQGLSLTGGVEGYLQVRDDSTPEEIQQMASRIAAAANQRPEVVNARTTLNTSIPRYQAEVDRAKAKAAGVSITSIFEAMQSTFGSLYVNDFILSGRNWQVNLQSEGEFRSRPEDLRRVFVRSDSGDMLPVSSLVTLERQSGPDILNRFNVYSAAKIMADPASGYTSGEAKAALEEVADGIMSPNSQLGWIGEAYQLDAAAGAGGLAFGMGLLMVFLILAAQYERWGLPIAVLSAVPFGVLGAALAVYFSGFPNDVYFQVGLLVLIGLAAKNAILIVEFAAQNRREGSSAREAASAAARQRFRAILMTALTFIIGSLPLVFASGAGAASRTEIGTVVVGGMIAASSLALIFVPLFYKLIEDVGDRLRRRRTAGAQETKGDKHA</sequence>
<keyword evidence="8 9" id="KW-0472">Membrane</keyword>
<feature type="transmembrane region" description="Helical" evidence="9">
    <location>
        <begin position="893"/>
        <end position="915"/>
    </location>
</feature>
<feature type="transmembrane region" description="Helical" evidence="9">
    <location>
        <begin position="341"/>
        <end position="360"/>
    </location>
</feature>
<feature type="transmembrane region" description="Helical" evidence="9">
    <location>
        <begin position="967"/>
        <end position="986"/>
    </location>
</feature>
<proteinExistence type="inferred from homology"/>
<dbReference type="PROSITE" id="PS50156">
    <property type="entry name" value="SSD"/>
    <property type="match status" value="1"/>
</dbReference>
<feature type="transmembrane region" description="Helical" evidence="9">
    <location>
        <begin position="367"/>
        <end position="387"/>
    </location>
</feature>
<keyword evidence="5 9" id="KW-0997">Cell inner membrane</keyword>
<comment type="similarity">
    <text evidence="2 9">Belongs to the resistance-nodulation-cell division (RND) (TC 2.A.6) family.</text>
</comment>
<dbReference type="PANTHER" id="PTHR32063">
    <property type="match status" value="1"/>
</dbReference>
<dbReference type="EMBL" id="JBHSCW010000007">
    <property type="protein sequence ID" value="MFC4352448.1"/>
    <property type="molecule type" value="Genomic_DNA"/>
</dbReference>
<evidence type="ECO:0000256" key="3">
    <source>
        <dbReference type="ARBA" id="ARBA00022448"/>
    </source>
</evidence>
<dbReference type="PRINTS" id="PR00702">
    <property type="entry name" value="ACRIFLAVINRP"/>
</dbReference>
<dbReference type="Gene3D" id="1.20.1640.10">
    <property type="entry name" value="Multidrug efflux transporter AcrB transmembrane domain"/>
    <property type="match status" value="2"/>
</dbReference>
<dbReference type="NCBIfam" id="TIGR00915">
    <property type="entry name" value="2A0602"/>
    <property type="match status" value="1"/>
</dbReference>
<feature type="transmembrane region" description="Helical" evidence="9">
    <location>
        <begin position="998"/>
        <end position="1024"/>
    </location>
</feature>
<feature type="domain" description="SSD" evidence="10">
    <location>
        <begin position="401"/>
        <end position="496"/>
    </location>
</feature>
<dbReference type="RefSeq" id="WP_382422800.1">
    <property type="nucleotide sequence ID" value="NZ_JBHSCW010000007.1"/>
</dbReference>
<dbReference type="NCBIfam" id="NF000282">
    <property type="entry name" value="RND_permease_1"/>
    <property type="match status" value="1"/>
</dbReference>
<evidence type="ECO:0000256" key="5">
    <source>
        <dbReference type="ARBA" id="ARBA00022519"/>
    </source>
</evidence>
<reference evidence="12" key="1">
    <citation type="journal article" date="2019" name="Int. J. Syst. Evol. Microbiol.">
        <title>The Global Catalogue of Microorganisms (GCM) 10K type strain sequencing project: providing services to taxonomists for standard genome sequencing and annotation.</title>
        <authorList>
            <consortium name="The Broad Institute Genomics Platform"/>
            <consortium name="The Broad Institute Genome Sequencing Center for Infectious Disease"/>
            <person name="Wu L."/>
            <person name="Ma J."/>
        </authorList>
    </citation>
    <scope>NUCLEOTIDE SEQUENCE [LARGE SCALE GENOMIC DNA]</scope>
    <source>
        <strain evidence="12">CECT 8472</strain>
    </source>
</reference>
<protein>
    <recommendedName>
        <fullName evidence="9">Efflux pump membrane transporter</fullName>
    </recommendedName>
</protein>
<dbReference type="Pfam" id="PF00873">
    <property type="entry name" value="ACR_tran"/>
    <property type="match status" value="1"/>
</dbReference>
<evidence type="ECO:0000256" key="4">
    <source>
        <dbReference type="ARBA" id="ARBA00022475"/>
    </source>
</evidence>
<dbReference type="PANTHER" id="PTHR32063:SF76">
    <property type="entry name" value="EFFLUX PUMP MEMBRANE TRANSPORTER"/>
    <property type="match status" value="1"/>
</dbReference>
<dbReference type="SUPFAM" id="SSF82866">
    <property type="entry name" value="Multidrug efflux transporter AcrB transmembrane domain"/>
    <property type="match status" value="2"/>
</dbReference>
<dbReference type="Gene3D" id="3.30.70.1320">
    <property type="entry name" value="Multidrug efflux transporter AcrB pore domain like"/>
    <property type="match status" value="1"/>
</dbReference>
<evidence type="ECO:0000256" key="7">
    <source>
        <dbReference type="ARBA" id="ARBA00022989"/>
    </source>
</evidence>
<name>A0ABV8UME1_9PROT</name>
<feature type="transmembrane region" description="Helical" evidence="9">
    <location>
        <begin position="393"/>
        <end position="417"/>
    </location>
</feature>
<feature type="transmembrane region" description="Helical" evidence="9">
    <location>
        <begin position="864"/>
        <end position="886"/>
    </location>
</feature>
<gene>
    <name evidence="11" type="ORF">ACFOW6_12935</name>
</gene>
<keyword evidence="6 9" id="KW-0812">Transmembrane</keyword>
<comment type="subcellular location">
    <subcellularLocation>
        <location evidence="1 9">Cell inner membrane</location>
        <topology evidence="1 9">Multi-pass membrane protein</topology>
    </subcellularLocation>
</comment>
<evidence type="ECO:0000256" key="2">
    <source>
        <dbReference type="ARBA" id="ARBA00010942"/>
    </source>
</evidence>
<dbReference type="Gene3D" id="3.30.2090.10">
    <property type="entry name" value="Multidrug efflux transporter AcrB TolC docking domain, DN and DC subdomains"/>
    <property type="match status" value="2"/>
</dbReference>
<evidence type="ECO:0000313" key="11">
    <source>
        <dbReference type="EMBL" id="MFC4352448.1"/>
    </source>
</evidence>
<keyword evidence="3 9" id="KW-0813">Transport</keyword>
<feature type="transmembrane region" description="Helical" evidence="9">
    <location>
        <begin position="471"/>
        <end position="498"/>
    </location>
</feature>
<organism evidence="11 12">
    <name type="scientific">Fodinicurvata halophila</name>
    <dbReference type="NCBI Taxonomy" id="1419723"/>
    <lineage>
        <taxon>Bacteria</taxon>
        <taxon>Pseudomonadati</taxon>
        <taxon>Pseudomonadota</taxon>
        <taxon>Alphaproteobacteria</taxon>
        <taxon>Rhodospirillales</taxon>
        <taxon>Rhodovibrionaceae</taxon>
        <taxon>Fodinicurvata</taxon>
    </lineage>
</organism>
<evidence type="ECO:0000256" key="9">
    <source>
        <dbReference type="RuleBase" id="RU364070"/>
    </source>
</evidence>
<comment type="caution">
    <text evidence="9">Lacks conserved residue(s) required for the propagation of feature annotation.</text>
</comment>
<dbReference type="Gene3D" id="3.30.70.1440">
    <property type="entry name" value="Multidrug efflux transporter AcrB pore domain"/>
    <property type="match status" value="1"/>
</dbReference>
<accession>A0ABV8UME1</accession>
<evidence type="ECO:0000256" key="6">
    <source>
        <dbReference type="ARBA" id="ARBA00022692"/>
    </source>
</evidence>
<keyword evidence="4" id="KW-1003">Cell membrane</keyword>
<dbReference type="SUPFAM" id="SSF82714">
    <property type="entry name" value="Multidrug efflux transporter AcrB TolC docking domain, DN and DC subdomains"/>
    <property type="match status" value="2"/>
</dbReference>
<comment type="caution">
    <text evidence="11">The sequence shown here is derived from an EMBL/GenBank/DDBJ whole genome shotgun (WGS) entry which is preliminary data.</text>
</comment>
<feature type="transmembrane region" description="Helical" evidence="9">
    <location>
        <begin position="534"/>
        <end position="552"/>
    </location>
</feature>
<dbReference type="InterPro" id="IPR027463">
    <property type="entry name" value="AcrB_DN_DC_subdom"/>
</dbReference>
<keyword evidence="7 9" id="KW-1133">Transmembrane helix</keyword>
<keyword evidence="12" id="KW-1185">Reference proteome</keyword>
<dbReference type="InterPro" id="IPR000731">
    <property type="entry name" value="SSD"/>
</dbReference>